<dbReference type="PANTHER" id="PTHR43738">
    <property type="entry name" value="ABC TRANSPORTER, MEMBRANE PROTEIN"/>
    <property type="match status" value="1"/>
</dbReference>
<dbReference type="Pfam" id="PF02687">
    <property type="entry name" value="FtsX"/>
    <property type="match status" value="1"/>
</dbReference>
<feature type="transmembrane region" description="Helical" evidence="6">
    <location>
        <begin position="370"/>
        <end position="394"/>
    </location>
</feature>
<evidence type="ECO:0000256" key="2">
    <source>
        <dbReference type="ARBA" id="ARBA00022475"/>
    </source>
</evidence>
<keyword evidence="5 6" id="KW-0472">Membrane</keyword>
<evidence type="ECO:0000313" key="8">
    <source>
        <dbReference type="EMBL" id="ADI22718.1"/>
    </source>
</evidence>
<dbReference type="GO" id="GO:0005886">
    <property type="term" value="C:plasma membrane"/>
    <property type="evidence" value="ECO:0007669"/>
    <property type="project" value="UniProtKB-SubCell"/>
</dbReference>
<reference evidence="8" key="1">
    <citation type="submission" date="2010-01" db="EMBL/GenBank/DDBJ databases">
        <title>Genome fragments of uncultured bacteria from the North Pacific subtropical Gyre.</title>
        <authorList>
            <person name="Pham V.D."/>
            <person name="Delong E.F."/>
        </authorList>
    </citation>
    <scope>NUCLEOTIDE SEQUENCE</scope>
</reference>
<feature type="transmembrane region" description="Helical" evidence="6">
    <location>
        <begin position="21"/>
        <end position="40"/>
    </location>
</feature>
<sequence length="406" mass="44524">MKGGALWIAWKSLRQHALSTWIAAGSIALAGGLLMAVWTLRTEAENTFARSTGGFDAVLGARGSQLQLVLNSIFHLEASPGTIPGNTSMKLKRHPMVGRGIHRAIPIAVGDNYKGYRLVGTVNELFEEHEYAEGRKFEFVGDGKLFGEDQKQAVAGSFAAEKLGLRVGDTFQPYHGLTYVEESQHTDVYTMTGILKSTGTPADRVIWIPLHGIQNMEGHREETRNDISALLIKLKSKKAVAILDPMFNKQGKEYTFASITPVMSRFFQKFGWFEKILELVAYLVGLVAAGSILAILYNSMNEKRREIAILRSLGARRSTLVSMVIFQSTGIALLGVVLSFLFYAVVASVAAGIIRDRTGVVLDLFSYQEVFFWMPVGMVALGILSGLVPSIIAYRTEISKNLAPTS</sequence>
<dbReference type="EMBL" id="GU567995">
    <property type="protein sequence ID" value="ADI22718.1"/>
    <property type="molecule type" value="Genomic_DNA"/>
</dbReference>
<dbReference type="AlphaFoldDB" id="E7C5J4"/>
<proteinExistence type="predicted"/>
<dbReference type="PANTHER" id="PTHR43738:SF2">
    <property type="entry name" value="ABC TRANSPORTER PERMEASE"/>
    <property type="match status" value="1"/>
</dbReference>
<name>E7C5J4_9BACT</name>
<feature type="transmembrane region" description="Helical" evidence="6">
    <location>
        <begin position="320"/>
        <end position="350"/>
    </location>
</feature>
<evidence type="ECO:0000256" key="3">
    <source>
        <dbReference type="ARBA" id="ARBA00022692"/>
    </source>
</evidence>
<evidence type="ECO:0000256" key="4">
    <source>
        <dbReference type="ARBA" id="ARBA00022989"/>
    </source>
</evidence>
<feature type="transmembrane region" description="Helical" evidence="6">
    <location>
        <begin position="279"/>
        <end position="299"/>
    </location>
</feature>
<organism evidence="8">
    <name type="scientific">uncultured verrucomicrobium HF0500_27H16</name>
    <dbReference type="NCBI Taxonomy" id="723600"/>
    <lineage>
        <taxon>Bacteria</taxon>
        <taxon>Pseudomonadati</taxon>
        <taxon>Verrucomicrobiota</taxon>
        <taxon>environmental samples</taxon>
    </lineage>
</organism>
<keyword evidence="3 6" id="KW-0812">Transmembrane</keyword>
<dbReference type="InterPro" id="IPR051125">
    <property type="entry name" value="ABC-4/HrtB_transporter"/>
</dbReference>
<dbReference type="InterPro" id="IPR003838">
    <property type="entry name" value="ABC3_permease_C"/>
</dbReference>
<accession>E7C5J4</accession>
<comment type="subcellular location">
    <subcellularLocation>
        <location evidence="1">Cell membrane</location>
        <topology evidence="1">Multi-pass membrane protein</topology>
    </subcellularLocation>
</comment>
<evidence type="ECO:0000256" key="1">
    <source>
        <dbReference type="ARBA" id="ARBA00004651"/>
    </source>
</evidence>
<keyword evidence="2" id="KW-1003">Cell membrane</keyword>
<protein>
    <submittedName>
        <fullName evidence="8">ABC-type antimicrobial peptide transport system, permease component</fullName>
    </submittedName>
</protein>
<evidence type="ECO:0000259" key="7">
    <source>
        <dbReference type="Pfam" id="PF02687"/>
    </source>
</evidence>
<evidence type="ECO:0000256" key="5">
    <source>
        <dbReference type="ARBA" id="ARBA00023136"/>
    </source>
</evidence>
<keyword evidence="4 6" id="KW-1133">Transmembrane helix</keyword>
<evidence type="ECO:0000256" key="6">
    <source>
        <dbReference type="SAM" id="Phobius"/>
    </source>
</evidence>
<feature type="domain" description="ABC3 transporter permease C-terminal" evidence="7">
    <location>
        <begin position="280"/>
        <end position="397"/>
    </location>
</feature>